<organism evidence="1 2">
    <name type="scientific">Paenibacillus ehimensis</name>
    <dbReference type="NCBI Taxonomy" id="79264"/>
    <lineage>
        <taxon>Bacteria</taxon>
        <taxon>Bacillati</taxon>
        <taxon>Bacillota</taxon>
        <taxon>Bacilli</taxon>
        <taxon>Bacillales</taxon>
        <taxon>Paenibacillaceae</taxon>
        <taxon>Paenibacillus</taxon>
    </lineage>
</organism>
<dbReference type="RefSeq" id="WP_025848400.1">
    <property type="nucleotide sequence ID" value="NZ_JARLKN010000072.1"/>
</dbReference>
<protein>
    <submittedName>
        <fullName evidence="1">Nucleoside 2-deoxyribosyltransferase</fullName>
    </submittedName>
</protein>
<comment type="caution">
    <text evidence="1">The sequence shown here is derived from an EMBL/GenBank/DDBJ whole genome shotgun (WGS) entry which is preliminary data.</text>
</comment>
<dbReference type="Proteomes" id="UP001168883">
    <property type="component" value="Unassembled WGS sequence"/>
</dbReference>
<keyword evidence="2" id="KW-1185">Reference proteome</keyword>
<dbReference type="Gene3D" id="3.40.50.450">
    <property type="match status" value="1"/>
</dbReference>
<proteinExistence type="predicted"/>
<sequence length="153" mass="17236">MRIFLAYPFTKLLDADGNFHESSKQFITNAVKRLEERGHSVFSAQVRELFGEELMEPDLATRLDYQEMGNADLVVAFPGWAPISGGVHVELGWASAKGKPILLFLHEDESYTPMVTGLGMVTQVKPILFGDADMDRLVDQILEEVDQYTLHYT</sequence>
<gene>
    <name evidence="1" type="ORF">Q3C12_07230</name>
</gene>
<evidence type="ECO:0000313" key="2">
    <source>
        <dbReference type="Proteomes" id="UP001168883"/>
    </source>
</evidence>
<name>A0ABT8V8K4_9BACL</name>
<reference evidence="1" key="1">
    <citation type="submission" date="2023-07" db="EMBL/GenBank/DDBJ databases">
        <authorList>
            <person name="Aktuganov G."/>
            <person name="Boyko T."/>
            <person name="Delegan Y."/>
            <person name="Galimzianova N."/>
            <person name="Gilvanova E."/>
            <person name="Korobov V."/>
            <person name="Kuzmina L."/>
            <person name="Melentiev A."/>
            <person name="Milman P."/>
            <person name="Ryabova A."/>
            <person name="Stupak E."/>
            <person name="Yasakov T."/>
            <person name="Zharikova N."/>
            <person name="Zhurenko E."/>
        </authorList>
    </citation>
    <scope>NUCLEOTIDE SEQUENCE</scope>
    <source>
        <strain evidence="1">IB-739</strain>
    </source>
</reference>
<dbReference type="InterPro" id="IPR007710">
    <property type="entry name" value="Nucleoside_deoxyribTrfase"/>
</dbReference>
<dbReference type="Pfam" id="PF05014">
    <property type="entry name" value="Nuc_deoxyrib_tr"/>
    <property type="match status" value="1"/>
</dbReference>
<dbReference type="EMBL" id="JAUMKJ010000007">
    <property type="protein sequence ID" value="MDO3676792.1"/>
    <property type="molecule type" value="Genomic_DNA"/>
</dbReference>
<evidence type="ECO:0000313" key="1">
    <source>
        <dbReference type="EMBL" id="MDO3676792.1"/>
    </source>
</evidence>
<dbReference type="SUPFAM" id="SSF52309">
    <property type="entry name" value="N-(deoxy)ribosyltransferase-like"/>
    <property type="match status" value="1"/>
</dbReference>
<accession>A0ABT8V8K4</accession>